<dbReference type="InterPro" id="IPR014756">
    <property type="entry name" value="Ig_E-set"/>
</dbReference>
<dbReference type="Proteomes" id="UP000598633">
    <property type="component" value="Unassembled WGS sequence"/>
</dbReference>
<dbReference type="InterPro" id="IPR004193">
    <property type="entry name" value="Glyco_hydro_13_N"/>
</dbReference>
<dbReference type="GO" id="GO:0005975">
    <property type="term" value="P:carbohydrate metabolic process"/>
    <property type="evidence" value="ECO:0007669"/>
    <property type="project" value="InterPro"/>
</dbReference>
<proteinExistence type="predicted"/>
<dbReference type="EMBL" id="JACXWA010000027">
    <property type="protein sequence ID" value="MBD3870060.1"/>
    <property type="molecule type" value="Genomic_DNA"/>
</dbReference>
<dbReference type="GO" id="GO:0004553">
    <property type="term" value="F:hydrolase activity, hydrolyzing O-glycosyl compounds"/>
    <property type="evidence" value="ECO:0007669"/>
    <property type="project" value="InterPro"/>
</dbReference>
<gene>
    <name evidence="2" type="ORF">IFJ97_01715</name>
</gene>
<evidence type="ECO:0000313" key="3">
    <source>
        <dbReference type="Proteomes" id="UP000598633"/>
    </source>
</evidence>
<evidence type="ECO:0000313" key="2">
    <source>
        <dbReference type="EMBL" id="MBD3870060.1"/>
    </source>
</evidence>
<dbReference type="CDD" id="cd07184">
    <property type="entry name" value="E_set_Isoamylase_like_N"/>
    <property type="match status" value="1"/>
</dbReference>
<feature type="domain" description="Glycoside hydrolase family 13 N-terminal" evidence="1">
    <location>
        <begin position="28"/>
        <end position="75"/>
    </location>
</feature>
<name>A0A8J6Y4A6_9BACT</name>
<dbReference type="InterPro" id="IPR013783">
    <property type="entry name" value="Ig-like_fold"/>
</dbReference>
<comment type="caution">
    <text evidence="2">The sequence shown here is derived from an EMBL/GenBank/DDBJ whole genome shotgun (WGS) entry which is preliminary data.</text>
</comment>
<accession>A0A8J6Y4A6</accession>
<dbReference type="AlphaFoldDB" id="A0A8J6Y4A6"/>
<reference evidence="2 3" key="1">
    <citation type="submission" date="2020-08" db="EMBL/GenBank/DDBJ databases">
        <title>Acidobacteriota in marine sediments use diverse sulfur dissimilation pathways.</title>
        <authorList>
            <person name="Wasmund K."/>
        </authorList>
    </citation>
    <scope>NUCLEOTIDE SEQUENCE [LARGE SCALE GENOMIC DNA]</scope>
    <source>
        <strain evidence="2">MAG AM3-A</strain>
    </source>
</reference>
<organism evidence="2 3">
    <name type="scientific">Candidatus Sulfomarinibacter kjeldsenii</name>
    <dbReference type="NCBI Taxonomy" id="2885994"/>
    <lineage>
        <taxon>Bacteria</taxon>
        <taxon>Pseudomonadati</taxon>
        <taxon>Acidobacteriota</taxon>
        <taxon>Thermoanaerobaculia</taxon>
        <taxon>Thermoanaerobaculales</taxon>
        <taxon>Candidatus Sulfomarinibacteraceae</taxon>
        <taxon>Candidatus Sulfomarinibacter</taxon>
    </lineage>
</organism>
<dbReference type="SUPFAM" id="SSF81296">
    <property type="entry name" value="E set domains"/>
    <property type="match status" value="1"/>
</dbReference>
<evidence type="ECO:0000259" key="1">
    <source>
        <dbReference type="Pfam" id="PF02922"/>
    </source>
</evidence>
<sequence length="98" mass="11046">MLKRRRISGSNVVKVSFILPADDLRLPASVVGDFNEWNPEVDPMVRRSNGTFSAVVPLIADATYLFRYRSEDGTWFNDEAADGYEANVHGFTDCFVEI</sequence>
<dbReference type="Gene3D" id="2.60.40.10">
    <property type="entry name" value="Immunoglobulins"/>
    <property type="match status" value="1"/>
</dbReference>
<dbReference type="Pfam" id="PF02922">
    <property type="entry name" value="CBM_48"/>
    <property type="match status" value="1"/>
</dbReference>
<protein>
    <submittedName>
        <fullName evidence="2">Isoamylase early set domain-containing protein</fullName>
    </submittedName>
</protein>